<accession>A0AAV1X0G4</accession>
<dbReference type="AlphaFoldDB" id="A0AAV1X0G4"/>
<organism evidence="1 2">
    <name type="scientific">Lupinus luteus</name>
    <name type="common">European yellow lupine</name>
    <dbReference type="NCBI Taxonomy" id="3873"/>
    <lineage>
        <taxon>Eukaryota</taxon>
        <taxon>Viridiplantae</taxon>
        <taxon>Streptophyta</taxon>
        <taxon>Embryophyta</taxon>
        <taxon>Tracheophyta</taxon>
        <taxon>Spermatophyta</taxon>
        <taxon>Magnoliopsida</taxon>
        <taxon>eudicotyledons</taxon>
        <taxon>Gunneridae</taxon>
        <taxon>Pentapetalae</taxon>
        <taxon>rosids</taxon>
        <taxon>fabids</taxon>
        <taxon>Fabales</taxon>
        <taxon>Fabaceae</taxon>
        <taxon>Papilionoideae</taxon>
        <taxon>50 kb inversion clade</taxon>
        <taxon>genistoids sensu lato</taxon>
        <taxon>core genistoids</taxon>
        <taxon>Genisteae</taxon>
        <taxon>Lupinus</taxon>
    </lineage>
</organism>
<evidence type="ECO:0000313" key="1">
    <source>
        <dbReference type="EMBL" id="CAL0314774.1"/>
    </source>
</evidence>
<protein>
    <submittedName>
        <fullName evidence="1">Uncharacterized protein</fullName>
    </submittedName>
</protein>
<gene>
    <name evidence="1" type="ORF">LLUT_LOCUS15834</name>
</gene>
<reference evidence="1 2" key="1">
    <citation type="submission" date="2024-03" db="EMBL/GenBank/DDBJ databases">
        <authorList>
            <person name="Martinez-Hernandez J."/>
        </authorList>
    </citation>
    <scope>NUCLEOTIDE SEQUENCE [LARGE SCALE GENOMIC DNA]</scope>
</reference>
<evidence type="ECO:0000313" key="2">
    <source>
        <dbReference type="Proteomes" id="UP001497480"/>
    </source>
</evidence>
<keyword evidence="2" id="KW-1185">Reference proteome</keyword>
<dbReference type="Proteomes" id="UP001497480">
    <property type="component" value="Unassembled WGS sequence"/>
</dbReference>
<sequence>MSHATPRLTVRFAPDGDLLPTLDPRVALDDGDNFYEDQRIEFQSDPILGFQIDRTGVHHNLLASIIGKSQFYSVRFWKTCWSRISTFCAPYVYIEA</sequence>
<dbReference type="EMBL" id="CAXHTB010000011">
    <property type="protein sequence ID" value="CAL0314774.1"/>
    <property type="molecule type" value="Genomic_DNA"/>
</dbReference>
<comment type="caution">
    <text evidence="1">The sequence shown here is derived from an EMBL/GenBank/DDBJ whole genome shotgun (WGS) entry which is preliminary data.</text>
</comment>
<proteinExistence type="predicted"/>
<name>A0AAV1X0G4_LUPLU</name>